<dbReference type="PANTHER" id="PTHR12259:SF1">
    <property type="entry name" value="GH21964P"/>
    <property type="match status" value="1"/>
</dbReference>
<reference evidence="5" key="1">
    <citation type="submission" date="2025-08" db="UniProtKB">
        <authorList>
            <consortium name="RefSeq"/>
        </authorList>
    </citation>
    <scope>IDENTIFICATION</scope>
</reference>
<dbReference type="CDD" id="cd21180">
    <property type="entry name" value="GH2_GIPC"/>
    <property type="match status" value="1"/>
</dbReference>
<dbReference type="PANTHER" id="PTHR12259">
    <property type="entry name" value="RGS-GAIP INTERACTING PROTEIN GIPC"/>
    <property type="match status" value="1"/>
</dbReference>
<dbReference type="Pfam" id="PF00595">
    <property type="entry name" value="PDZ"/>
    <property type="match status" value="1"/>
</dbReference>
<feature type="compositionally biased region" description="Pro residues" evidence="2">
    <location>
        <begin position="60"/>
        <end position="72"/>
    </location>
</feature>
<dbReference type="KEGG" id="osn:115218453"/>
<feature type="compositionally biased region" description="Polar residues" evidence="2">
    <location>
        <begin position="20"/>
        <end position="31"/>
    </location>
</feature>
<evidence type="ECO:0000313" key="5">
    <source>
        <dbReference type="RefSeq" id="XP_029644137.1"/>
    </source>
</evidence>
<dbReference type="Proteomes" id="UP000515154">
    <property type="component" value="Linkage group LG13"/>
</dbReference>
<dbReference type="CDD" id="cd06707">
    <property type="entry name" value="PDZ_GIPC"/>
    <property type="match status" value="1"/>
</dbReference>
<dbReference type="Gene3D" id="2.30.42.10">
    <property type="match status" value="1"/>
</dbReference>
<dbReference type="RefSeq" id="XP_029644137.1">
    <property type="nucleotide sequence ID" value="XM_029788277.2"/>
</dbReference>
<evidence type="ECO:0000256" key="2">
    <source>
        <dbReference type="SAM" id="MobiDB-lite"/>
    </source>
</evidence>
<protein>
    <submittedName>
        <fullName evidence="5">PDZ domain-containing protein GIPC3</fullName>
    </submittedName>
</protein>
<dbReference type="Pfam" id="PF25082">
    <property type="entry name" value="GIPC1_GH2"/>
    <property type="match status" value="1"/>
</dbReference>
<dbReference type="InterPro" id="IPR056814">
    <property type="entry name" value="GIPC1-3_GH1"/>
</dbReference>
<dbReference type="SMART" id="SM00228">
    <property type="entry name" value="PDZ"/>
    <property type="match status" value="1"/>
</dbReference>
<sequence length="357" mass="39139">MPLFGKKAKKDVSTEPPSYANATSAQGNPQPYNRDAMQPPTTAGNERSKNGVPEQTHARPQPPSSPKAPPRPKLSFQCQQAHGSPVGIISGFTNVKELYAKIAECYDFKPSDILFCTLNSHKVDMTKLLGGQIGLEDFIFVHLKGQPKEIDITKTEDALGLTITDNGNGYAFIKRIKENSTMDKMPQVKVGDHLEKINSTSLIGCRHFEVAKMLKEIPKGTTFTLRIVEPLKSGFSVIDMPYSKKKSGKVGSGKKTLRFRANGPAVVEAEPDDVSSVAVDKINGLLESFMGINDTELAQNIWEIGNKQENPHDFAMAVDASDLEAFGFADDFIFDLWGAINDAKTGRLNKQGFSENF</sequence>
<accession>A0A6P7T1A0</accession>
<dbReference type="AlphaFoldDB" id="A0A6P7T1A0"/>
<keyword evidence="4" id="KW-1185">Reference proteome</keyword>
<dbReference type="InterPro" id="IPR036034">
    <property type="entry name" value="PDZ_sf"/>
</dbReference>
<evidence type="ECO:0000259" key="3">
    <source>
        <dbReference type="PROSITE" id="PS50106"/>
    </source>
</evidence>
<dbReference type="InterPro" id="IPR001478">
    <property type="entry name" value="PDZ"/>
</dbReference>
<feature type="domain" description="PDZ" evidence="3">
    <location>
        <begin position="149"/>
        <end position="229"/>
    </location>
</feature>
<feature type="region of interest" description="Disordered" evidence="2">
    <location>
        <begin position="1"/>
        <end position="77"/>
    </location>
</feature>
<name>A0A6P7T1A0_9MOLL</name>
<dbReference type="InterPro" id="IPR017379">
    <property type="entry name" value="GIPC1/2/3"/>
</dbReference>
<dbReference type="FunFam" id="2.30.42.10:FF:000097">
    <property type="entry name" value="PDZ domain-containing protein GIPC1 isoform 1"/>
    <property type="match status" value="1"/>
</dbReference>
<gene>
    <name evidence="5" type="primary">LOC115218453</name>
</gene>
<proteinExistence type="inferred from homology"/>
<organism evidence="4 5">
    <name type="scientific">Octopus sinensis</name>
    <name type="common">East Asian common octopus</name>
    <dbReference type="NCBI Taxonomy" id="2607531"/>
    <lineage>
        <taxon>Eukaryota</taxon>
        <taxon>Metazoa</taxon>
        <taxon>Spiralia</taxon>
        <taxon>Lophotrochozoa</taxon>
        <taxon>Mollusca</taxon>
        <taxon>Cephalopoda</taxon>
        <taxon>Coleoidea</taxon>
        <taxon>Octopodiformes</taxon>
        <taxon>Octopoda</taxon>
        <taxon>Incirrata</taxon>
        <taxon>Octopodidae</taxon>
        <taxon>Octopus</taxon>
    </lineage>
</organism>
<dbReference type="SUPFAM" id="SSF50156">
    <property type="entry name" value="PDZ domain-like"/>
    <property type="match status" value="1"/>
</dbReference>
<dbReference type="PROSITE" id="PS50106">
    <property type="entry name" value="PDZ"/>
    <property type="match status" value="1"/>
</dbReference>
<dbReference type="InterPro" id="IPR055349">
    <property type="entry name" value="GH2_GIPC"/>
</dbReference>
<evidence type="ECO:0000313" key="4">
    <source>
        <dbReference type="Proteomes" id="UP000515154"/>
    </source>
</evidence>
<comment type="similarity">
    <text evidence="1">Belongs to the GIPC family.</text>
</comment>
<evidence type="ECO:0000256" key="1">
    <source>
        <dbReference type="ARBA" id="ARBA00009011"/>
    </source>
</evidence>
<dbReference type="Pfam" id="PF25083">
    <property type="entry name" value="GIPC1_GH1"/>
    <property type="match status" value="1"/>
</dbReference>